<protein>
    <submittedName>
        <fullName evidence="1">DUF4411 family protein</fullName>
    </submittedName>
</protein>
<evidence type="ECO:0000313" key="2">
    <source>
        <dbReference type="Proteomes" id="UP000276128"/>
    </source>
</evidence>
<organism evidence="1 2">
    <name type="scientific">Paenibacillus whitsoniae</name>
    <dbReference type="NCBI Taxonomy" id="2496558"/>
    <lineage>
        <taxon>Bacteria</taxon>
        <taxon>Bacillati</taxon>
        <taxon>Bacillota</taxon>
        <taxon>Bacilli</taxon>
        <taxon>Bacillales</taxon>
        <taxon>Paenibacillaceae</taxon>
        <taxon>Paenibacillus</taxon>
    </lineage>
</organism>
<reference evidence="1 2" key="1">
    <citation type="submission" date="2018-12" db="EMBL/GenBank/DDBJ databases">
        <title>Bacillus ochoae sp. nov., Paenibacillus whitsoniae sp. nov., Paenibacillus spiritus sp. nov. Isolated from the Mars Exploration Rover during spacecraft assembly.</title>
        <authorList>
            <person name="Seuylemezian A."/>
            <person name="Vaishampayan P."/>
        </authorList>
    </citation>
    <scope>NUCLEOTIDE SEQUENCE [LARGE SCALE GENOMIC DNA]</scope>
    <source>
        <strain evidence="1 2">MER 54</strain>
    </source>
</reference>
<proteinExistence type="predicted"/>
<comment type="caution">
    <text evidence="1">The sequence shown here is derived from an EMBL/GenBank/DDBJ whole genome shotgun (WGS) entry which is preliminary data.</text>
</comment>
<sequence>MSEPIVFMPDTNMFRDFVNGNANQADLKRAAHDFWRSTAALAALNQAEIKIPKEVETELRVQMHTFTSTQHKNILTKILNQNVIVDFPLPVDLERELREFTNYLRDPNHFNQTIIRHPHYGLNYLQASDARILVTAYKYDGILVTHNIKDFLIYDVLFEPAEEKLYDYVNKRYVKIPPAGRALIEQDRWFQKLKQDLINL</sequence>
<dbReference type="InterPro" id="IPR029060">
    <property type="entry name" value="PIN-like_dom_sf"/>
</dbReference>
<dbReference type="RefSeq" id="WP_126139207.1">
    <property type="nucleotide sequence ID" value="NZ_RXHU01000002.1"/>
</dbReference>
<dbReference type="OrthoDB" id="2584999at2"/>
<gene>
    <name evidence="1" type="ORF">EJQ19_00255</name>
</gene>
<accession>A0A3S0ASU0</accession>
<evidence type="ECO:0000313" key="1">
    <source>
        <dbReference type="EMBL" id="RTE11777.1"/>
    </source>
</evidence>
<dbReference type="AlphaFoldDB" id="A0A3S0ASU0"/>
<dbReference type="SUPFAM" id="SSF88723">
    <property type="entry name" value="PIN domain-like"/>
    <property type="match status" value="1"/>
</dbReference>
<dbReference type="Proteomes" id="UP000276128">
    <property type="component" value="Unassembled WGS sequence"/>
</dbReference>
<dbReference type="Gene3D" id="3.40.50.1010">
    <property type="entry name" value="5'-nuclease"/>
    <property type="match status" value="1"/>
</dbReference>
<keyword evidence="2" id="KW-1185">Reference proteome</keyword>
<name>A0A3S0ASU0_9BACL</name>
<dbReference type="EMBL" id="RXHU01000002">
    <property type="protein sequence ID" value="RTE11777.1"/>
    <property type="molecule type" value="Genomic_DNA"/>
</dbReference>